<reference evidence="1 2" key="1">
    <citation type="journal article" date="2018" name="PLoS Genet.">
        <title>Population sequencing reveals clonal diversity and ancestral inbreeding in the grapevine cultivar Chardonnay.</title>
        <authorList>
            <person name="Roach M.J."/>
            <person name="Johnson D.L."/>
            <person name="Bohlmann J."/>
            <person name="van Vuuren H.J."/>
            <person name="Jones S.J."/>
            <person name="Pretorius I.S."/>
            <person name="Schmidt S.A."/>
            <person name="Borneman A.R."/>
        </authorList>
    </citation>
    <scope>NUCLEOTIDE SEQUENCE [LARGE SCALE GENOMIC DNA]</scope>
    <source>
        <strain evidence="2">cv. Chardonnay</strain>
        <tissue evidence="1">Leaf</tissue>
    </source>
</reference>
<accession>A0A438GQU9</accession>
<evidence type="ECO:0000313" key="1">
    <source>
        <dbReference type="EMBL" id="RVW74584.1"/>
    </source>
</evidence>
<proteinExistence type="predicted"/>
<name>A0A438GQU9_VITVI</name>
<dbReference type="EMBL" id="QGNW01000367">
    <property type="protein sequence ID" value="RVW74584.1"/>
    <property type="molecule type" value="Genomic_DNA"/>
</dbReference>
<dbReference type="Proteomes" id="UP000288805">
    <property type="component" value="Unassembled WGS sequence"/>
</dbReference>
<gene>
    <name evidence="1" type="ORF">CK203_050904</name>
</gene>
<protein>
    <recommendedName>
        <fullName evidence="3">Reverse transcriptase Ty1/copia-type domain-containing protein</fullName>
    </recommendedName>
</protein>
<dbReference type="AlphaFoldDB" id="A0A438GQU9"/>
<organism evidence="1 2">
    <name type="scientific">Vitis vinifera</name>
    <name type="common">Grape</name>
    <dbReference type="NCBI Taxonomy" id="29760"/>
    <lineage>
        <taxon>Eukaryota</taxon>
        <taxon>Viridiplantae</taxon>
        <taxon>Streptophyta</taxon>
        <taxon>Embryophyta</taxon>
        <taxon>Tracheophyta</taxon>
        <taxon>Spermatophyta</taxon>
        <taxon>Magnoliopsida</taxon>
        <taxon>eudicotyledons</taxon>
        <taxon>Gunneridae</taxon>
        <taxon>Pentapetalae</taxon>
        <taxon>rosids</taxon>
        <taxon>Vitales</taxon>
        <taxon>Vitaceae</taxon>
        <taxon>Viteae</taxon>
        <taxon>Vitis</taxon>
    </lineage>
</organism>
<evidence type="ECO:0008006" key="3">
    <source>
        <dbReference type="Google" id="ProtNLM"/>
    </source>
</evidence>
<sequence length="50" mass="5764">MLVSNNQREHEEVVSDLKKHLSTSFRIKDLGLLKYFLGVEVACSKARIFI</sequence>
<comment type="caution">
    <text evidence="1">The sequence shown here is derived from an EMBL/GenBank/DDBJ whole genome shotgun (WGS) entry which is preliminary data.</text>
</comment>
<evidence type="ECO:0000313" key="2">
    <source>
        <dbReference type="Proteomes" id="UP000288805"/>
    </source>
</evidence>